<evidence type="ECO:0000313" key="2">
    <source>
        <dbReference type="Proteomes" id="UP000069697"/>
    </source>
</evidence>
<comment type="caution">
    <text evidence="1">The sequence shown here is derived from an EMBL/GenBank/DDBJ whole genome shotgun (WGS) entry which is preliminary data.</text>
</comment>
<reference evidence="1 2" key="1">
    <citation type="journal article" date="2016" name="Genome Announc.">
        <title>Draft Genome Sequence of Paenibacillus amylolyticus Heshi-A3, Isolated from Fermented Rice Bran in a Japanese Fermented Seafood Dish.</title>
        <authorList>
            <person name="Akuzawa S."/>
            <person name="Nagaoka J."/>
            <person name="Kanekatsu M."/>
            <person name="Kubota E."/>
            <person name="Ohtake R."/>
            <person name="Suzuki T."/>
            <person name="Kanesaki Y."/>
        </authorList>
    </citation>
    <scope>NUCLEOTIDE SEQUENCE [LARGE SCALE GENOMIC DNA]</scope>
    <source>
        <strain evidence="1 2">Heshi-A3</strain>
    </source>
</reference>
<evidence type="ECO:0000313" key="1">
    <source>
        <dbReference type="EMBL" id="GAS80492.1"/>
    </source>
</evidence>
<evidence type="ECO:0008006" key="3">
    <source>
        <dbReference type="Google" id="ProtNLM"/>
    </source>
</evidence>
<proteinExistence type="predicted"/>
<dbReference type="Pfam" id="PF14094">
    <property type="entry name" value="DUF4272"/>
    <property type="match status" value="1"/>
</dbReference>
<accession>A0A117I0E7</accession>
<name>A0A117I0E7_PAEAM</name>
<gene>
    <name evidence="1" type="ORF">PAHA3_0562</name>
</gene>
<protein>
    <recommendedName>
        <fullName evidence="3">DUF4272 domain-containing protein</fullName>
    </recommendedName>
</protein>
<organism evidence="1 2">
    <name type="scientific">Paenibacillus amylolyticus</name>
    <dbReference type="NCBI Taxonomy" id="1451"/>
    <lineage>
        <taxon>Bacteria</taxon>
        <taxon>Bacillati</taxon>
        <taxon>Bacillota</taxon>
        <taxon>Bacilli</taxon>
        <taxon>Bacillales</taxon>
        <taxon>Paenibacillaceae</taxon>
        <taxon>Paenibacillus</taxon>
    </lineage>
</organism>
<dbReference type="InterPro" id="IPR025368">
    <property type="entry name" value="DUF4272"/>
</dbReference>
<dbReference type="EMBL" id="BCNV01000001">
    <property type="protein sequence ID" value="GAS80492.1"/>
    <property type="molecule type" value="Genomic_DNA"/>
</dbReference>
<dbReference type="Proteomes" id="UP000069697">
    <property type="component" value="Unassembled WGS sequence"/>
</dbReference>
<dbReference type="AlphaFoldDB" id="A0A117I0E7"/>
<sequence>MRNCAIYSSQFDLDQLFEVVQSIYPEDSIERQEDKTHIQVTQKKWFSKKTKGFNIMTSQTHPEEFTTMIQGMLGFLSQIEGRNAALQEKVLIKCSTLNMVVGIETEEDISEEFFGELLRLADALDAVIFWGGGSLLNAQGQLLLDVNGESEVEDYTVTAHTSFLDDSRPQSESAIQRKARSEQLLTEQGVPYNANLPARAGDEYTTIRSEAEVARRAVALCLAALKGECLGAGESAEDTAALVQEVIDKYEATSFFSPVEKAFIDQHGAEQQEIISFSWGYEAYHVMLWALGYVKELDAPTELCNVGKDVGYLQQKDSFADFLSDASLRSKSEILDEADLIYRYNWVCVDSRVNDKIPPAGLNGGVAYERHRALNWLICYLDQDWDDVRTDT</sequence>
<reference evidence="2" key="2">
    <citation type="submission" date="2016-01" db="EMBL/GenBank/DDBJ databases">
        <title>Draft Genome Sequence of Paenibacillus amylolyticus Heshi-A3 that Was Isolated from Fermented Rice Bran with Aging Salted Mackerel, Which Was Named Heshiko as Traditional Fermented Seafood in Japan.</title>
        <authorList>
            <person name="Akuzawa S."/>
            <person name="Nakagawa J."/>
            <person name="Kanekatsu T."/>
            <person name="Kubota E."/>
            <person name="Ohtake R."/>
            <person name="Suzuki T."/>
            <person name="Kanesaki Y."/>
        </authorList>
    </citation>
    <scope>NUCLEOTIDE SEQUENCE [LARGE SCALE GENOMIC DNA]</scope>
    <source>
        <strain evidence="2">Heshi-A3</strain>
    </source>
</reference>
<dbReference type="RefSeq" id="WP_062833373.1">
    <property type="nucleotide sequence ID" value="NZ_BCNV01000001.1"/>
</dbReference>